<feature type="domain" description="AAA+ ATPase" evidence="1">
    <location>
        <begin position="3"/>
        <end position="167"/>
    </location>
</feature>
<dbReference type="InterPro" id="IPR052934">
    <property type="entry name" value="Methyl-DNA_Rec/Restrict_Enz"/>
</dbReference>
<dbReference type="EMBL" id="QHKM01000006">
    <property type="protein sequence ID" value="RAK64729.1"/>
    <property type="molecule type" value="Genomic_DNA"/>
</dbReference>
<name>A0A328BDA2_9BACT</name>
<gene>
    <name evidence="2" type="ORF">DLM85_18585</name>
</gene>
<dbReference type="Gene3D" id="3.40.50.300">
    <property type="entry name" value="P-loop containing nucleotide triphosphate hydrolases"/>
    <property type="match status" value="1"/>
</dbReference>
<dbReference type="PANTHER" id="PTHR37291">
    <property type="entry name" value="5-METHYLCYTOSINE-SPECIFIC RESTRICTION ENZYME B"/>
    <property type="match status" value="1"/>
</dbReference>
<reference evidence="3" key="1">
    <citation type="submission" date="2018-05" db="EMBL/GenBank/DDBJ databases">
        <authorList>
            <person name="Nie L."/>
        </authorList>
    </citation>
    <scope>NUCLEOTIDE SEQUENCE [LARGE SCALE GENOMIC DNA]</scope>
    <source>
        <strain evidence="3">NL</strain>
    </source>
</reference>
<dbReference type="Pfam" id="PF07728">
    <property type="entry name" value="AAA_5"/>
    <property type="match status" value="1"/>
</dbReference>
<protein>
    <recommendedName>
        <fullName evidence="1">AAA+ ATPase domain-containing protein</fullName>
    </recommendedName>
</protein>
<dbReference type="InterPro" id="IPR027417">
    <property type="entry name" value="P-loop_NTPase"/>
</dbReference>
<keyword evidence="3" id="KW-1185">Reference proteome</keyword>
<comment type="caution">
    <text evidence="2">The sequence shown here is derived from an EMBL/GenBank/DDBJ whole genome shotgun (WGS) entry which is preliminary data.</text>
</comment>
<accession>A0A328BDA2</accession>
<organism evidence="2 3">
    <name type="scientific">Hymenobacter edaphi</name>
    <dbReference type="NCBI Taxonomy" id="2211146"/>
    <lineage>
        <taxon>Bacteria</taxon>
        <taxon>Pseudomonadati</taxon>
        <taxon>Bacteroidota</taxon>
        <taxon>Cytophagia</taxon>
        <taxon>Cytophagales</taxon>
        <taxon>Hymenobacteraceae</taxon>
        <taxon>Hymenobacter</taxon>
    </lineage>
</organism>
<sequence length="266" mass="30285">MERKKNLILQGPPGTGKTFLARRLAWLLLGAQDESRIELVQFHPSYSYEDFVQGFRPDGQGGFRLTDGVLPEVCRRAARQPERPFVLLIDEINRGHLNRIFGELLVLLEPDKRGPQHALRLPYAPAAAPRFFVPDNLYLIGTMNTADRSLAPLDYALRRRFAFVPMQPEFGEPLRQLLTRQGVPKVVVARLLLRLNELNQVIADDPELGPDFQLGHSYFCQPPQHPAQAPSWLNLILEQEIAPLLDDYWFDQPSQAAAHRKRLLSA</sequence>
<proteinExistence type="predicted"/>
<evidence type="ECO:0000313" key="3">
    <source>
        <dbReference type="Proteomes" id="UP000248553"/>
    </source>
</evidence>
<dbReference type="OrthoDB" id="9781481at2"/>
<dbReference type="InterPro" id="IPR011704">
    <property type="entry name" value="ATPase_dyneun-rel_AAA"/>
</dbReference>
<dbReference type="AlphaFoldDB" id="A0A328BDA2"/>
<dbReference type="SMART" id="SM00382">
    <property type="entry name" value="AAA"/>
    <property type="match status" value="1"/>
</dbReference>
<dbReference type="PANTHER" id="PTHR37291:SF1">
    <property type="entry name" value="TYPE IV METHYL-DIRECTED RESTRICTION ENZYME ECOKMCRB SUBUNIT"/>
    <property type="match status" value="1"/>
</dbReference>
<dbReference type="Proteomes" id="UP000248553">
    <property type="component" value="Unassembled WGS sequence"/>
</dbReference>
<dbReference type="GO" id="GO:0005524">
    <property type="term" value="F:ATP binding"/>
    <property type="evidence" value="ECO:0007669"/>
    <property type="project" value="InterPro"/>
</dbReference>
<evidence type="ECO:0000313" key="2">
    <source>
        <dbReference type="EMBL" id="RAK64729.1"/>
    </source>
</evidence>
<dbReference type="SUPFAM" id="SSF52540">
    <property type="entry name" value="P-loop containing nucleoside triphosphate hydrolases"/>
    <property type="match status" value="1"/>
</dbReference>
<evidence type="ECO:0000259" key="1">
    <source>
        <dbReference type="SMART" id="SM00382"/>
    </source>
</evidence>
<dbReference type="InterPro" id="IPR003593">
    <property type="entry name" value="AAA+_ATPase"/>
</dbReference>
<dbReference type="GO" id="GO:0016887">
    <property type="term" value="F:ATP hydrolysis activity"/>
    <property type="evidence" value="ECO:0007669"/>
    <property type="project" value="InterPro"/>
</dbReference>